<dbReference type="GO" id="GO:0006629">
    <property type="term" value="P:lipid metabolic process"/>
    <property type="evidence" value="ECO:0007669"/>
    <property type="project" value="InterPro"/>
</dbReference>
<reference evidence="4" key="3">
    <citation type="submission" date="2025-08" db="UniProtKB">
        <authorList>
            <consortium name="Ensembl"/>
        </authorList>
    </citation>
    <scope>IDENTIFICATION</scope>
</reference>
<dbReference type="InParanoid" id="A0A6Q2WV84"/>
<evidence type="ECO:0000313" key="4">
    <source>
        <dbReference type="Ensembl" id="ENSELUP00000044646.1"/>
    </source>
</evidence>
<feature type="coiled-coil region" evidence="1">
    <location>
        <begin position="197"/>
        <end position="224"/>
    </location>
</feature>
<organism evidence="4 5">
    <name type="scientific">Esox lucius</name>
    <name type="common">Northern pike</name>
    <dbReference type="NCBI Taxonomy" id="8010"/>
    <lineage>
        <taxon>Eukaryota</taxon>
        <taxon>Metazoa</taxon>
        <taxon>Chordata</taxon>
        <taxon>Craniata</taxon>
        <taxon>Vertebrata</taxon>
        <taxon>Euteleostomi</taxon>
        <taxon>Actinopterygii</taxon>
        <taxon>Neopterygii</taxon>
        <taxon>Teleostei</taxon>
        <taxon>Protacanthopterygii</taxon>
        <taxon>Esociformes</taxon>
        <taxon>Esocidae</taxon>
        <taxon>Esox</taxon>
    </lineage>
</organism>
<dbReference type="Proteomes" id="UP000265140">
    <property type="component" value="Chromosome 10"/>
</dbReference>
<keyword evidence="5" id="KW-1185">Reference proteome</keyword>
<dbReference type="PANTHER" id="PTHR13593:SF147">
    <property type="entry name" value="1-PHOSPHATIDYLINOSITOL PHOSPHODIESTERASE-LIKE-RELATED"/>
    <property type="match status" value="1"/>
</dbReference>
<sequence>MGVPLFLCLLFLMFTTVCGSGFNDDPNLDEKSYKENWMESIPDDKLLSAVTIPGTHQSLNLYDWPFSKRQVWTLEKQLKAGLRYFDIKVRKTKNYLYVGNWRIVIHKFDEILKILMDFLDKHSSETLILRVTLPEKESKEARQSIKNLTEKYEDKVWTKTYVPSMRNARKKIVFMQTTHFNIGTINHNTFVNGDEKFKDIEHKMKKIKQRLKEAKENCARVITLTSIYSTDFKPPKSLAKVVNDRLNELIVTLHRDSDQQNCLGIINMDFPSPELIQNIIEVN</sequence>
<dbReference type="SUPFAM" id="SSF51695">
    <property type="entry name" value="PLC-like phosphodiesterases"/>
    <property type="match status" value="1"/>
</dbReference>
<gene>
    <name evidence="4" type="primary">SENP5</name>
</gene>
<dbReference type="InterPro" id="IPR000909">
    <property type="entry name" value="PLipase_C_PInositol-sp_X_dom"/>
</dbReference>
<name>A0A6Q2WV84_ESOLU</name>
<dbReference type="PROSITE" id="PS50007">
    <property type="entry name" value="PIPLC_X_DOMAIN"/>
    <property type="match status" value="1"/>
</dbReference>
<dbReference type="PANTHER" id="PTHR13593">
    <property type="match status" value="1"/>
</dbReference>
<keyword evidence="1" id="KW-0175">Coiled coil</keyword>
<dbReference type="GO" id="GO:0008081">
    <property type="term" value="F:phosphoric diester hydrolase activity"/>
    <property type="evidence" value="ECO:0007669"/>
    <property type="project" value="InterPro"/>
</dbReference>
<accession>A0A6Q2WV84</accession>
<feature type="domain" description="Phosphatidylinositol-specific phospholipase C X" evidence="3">
    <location>
        <begin position="43"/>
        <end position="177"/>
    </location>
</feature>
<proteinExistence type="predicted"/>
<dbReference type="Ensembl" id="ENSELUT00000059197.2">
    <property type="protein sequence ID" value="ENSELUP00000044646.1"/>
    <property type="gene ID" value="ENSELUG00000029369.2"/>
</dbReference>
<feature type="signal peptide" evidence="2">
    <location>
        <begin position="1"/>
        <end position="19"/>
    </location>
</feature>
<reference evidence="4" key="4">
    <citation type="submission" date="2025-09" db="UniProtKB">
        <authorList>
            <consortium name="Ensembl"/>
        </authorList>
    </citation>
    <scope>IDENTIFICATION</scope>
</reference>
<feature type="chain" id="PRO_5045235307" description="Phosphatidylinositol-specific phospholipase C X domain-containing protein" evidence="2">
    <location>
        <begin position="20"/>
        <end position="283"/>
    </location>
</feature>
<dbReference type="SMART" id="SM00148">
    <property type="entry name" value="PLCXc"/>
    <property type="match status" value="1"/>
</dbReference>
<dbReference type="GeneTree" id="ENSGT00390000010118"/>
<reference evidence="5" key="1">
    <citation type="journal article" date="2014" name="PLoS ONE">
        <title>The genome and linkage map of the northern pike (Esox lucius): conserved synteny revealed between the salmonid sister group and the Neoteleostei.</title>
        <authorList>
            <person name="Rondeau E.B."/>
            <person name="Minkley D.R."/>
            <person name="Leong J.S."/>
            <person name="Messmer A.M."/>
            <person name="Jantzen J.R."/>
            <person name="von Schalburg K.R."/>
            <person name="Lemon C."/>
            <person name="Bird N.H."/>
            <person name="Koop B.F."/>
        </authorList>
    </citation>
    <scope>NUCLEOTIDE SEQUENCE</scope>
</reference>
<dbReference type="Gene3D" id="3.20.20.190">
    <property type="entry name" value="Phosphatidylinositol (PI) phosphodiesterase"/>
    <property type="match status" value="1"/>
</dbReference>
<dbReference type="OMA" id="VHVGIWF"/>
<dbReference type="Pfam" id="PF00388">
    <property type="entry name" value="PI-PLC-X"/>
    <property type="match status" value="1"/>
</dbReference>
<dbReference type="AlphaFoldDB" id="A0A6Q2WV84"/>
<evidence type="ECO:0000259" key="3">
    <source>
        <dbReference type="SMART" id="SM00148"/>
    </source>
</evidence>
<dbReference type="InterPro" id="IPR017946">
    <property type="entry name" value="PLC-like_Pdiesterase_TIM-brl"/>
</dbReference>
<evidence type="ECO:0000256" key="1">
    <source>
        <dbReference type="SAM" id="Coils"/>
    </source>
</evidence>
<protein>
    <recommendedName>
        <fullName evidence="3">Phosphatidylinositol-specific phospholipase C X domain-containing protein</fullName>
    </recommendedName>
</protein>
<evidence type="ECO:0000313" key="5">
    <source>
        <dbReference type="Proteomes" id="UP000265140"/>
    </source>
</evidence>
<evidence type="ECO:0000256" key="2">
    <source>
        <dbReference type="SAM" id="SignalP"/>
    </source>
</evidence>
<reference evidence="4" key="2">
    <citation type="submission" date="2020-02" db="EMBL/GenBank/DDBJ databases">
        <title>Esox lucius (northern pike) genome, fEsoLuc1, primary haplotype.</title>
        <authorList>
            <person name="Myers G."/>
            <person name="Karagic N."/>
            <person name="Meyer A."/>
            <person name="Pippel M."/>
            <person name="Reichard M."/>
            <person name="Winkler S."/>
            <person name="Tracey A."/>
            <person name="Sims Y."/>
            <person name="Howe K."/>
            <person name="Rhie A."/>
            <person name="Formenti G."/>
            <person name="Durbin R."/>
            <person name="Fedrigo O."/>
            <person name="Jarvis E.D."/>
        </authorList>
    </citation>
    <scope>NUCLEOTIDE SEQUENCE [LARGE SCALE GENOMIC DNA]</scope>
</reference>
<keyword evidence="2" id="KW-0732">Signal</keyword>
<dbReference type="InterPro" id="IPR051057">
    <property type="entry name" value="PI-PLC_domain"/>
</dbReference>